<accession>A0A532V2X2</accession>
<dbReference type="Pfam" id="PF18962">
    <property type="entry name" value="Por_Secre_tail"/>
    <property type="match status" value="1"/>
</dbReference>
<dbReference type="InterPro" id="IPR015915">
    <property type="entry name" value="Kelch-typ_b-propeller"/>
</dbReference>
<dbReference type="NCBIfam" id="TIGR04183">
    <property type="entry name" value="Por_Secre_tail"/>
    <property type="match status" value="1"/>
</dbReference>
<feature type="signal peptide" evidence="3">
    <location>
        <begin position="1"/>
        <end position="20"/>
    </location>
</feature>
<dbReference type="PANTHER" id="PTHR24412">
    <property type="entry name" value="KELCH PROTEIN"/>
    <property type="match status" value="1"/>
</dbReference>
<keyword evidence="3" id="KW-0732">Signal</keyword>
<dbReference type="Gene3D" id="2.120.10.80">
    <property type="entry name" value="Kelch-type beta propeller"/>
    <property type="match status" value="2"/>
</dbReference>
<dbReference type="Pfam" id="PF01344">
    <property type="entry name" value="Kelch_1"/>
    <property type="match status" value="1"/>
</dbReference>
<evidence type="ECO:0000256" key="2">
    <source>
        <dbReference type="ARBA" id="ARBA00022737"/>
    </source>
</evidence>
<feature type="chain" id="PRO_5022062461" description="Secretion system C-terminal sorting domain-containing protein" evidence="3">
    <location>
        <begin position="21"/>
        <end position="515"/>
    </location>
</feature>
<sequence length="515" mass="54588">MTKVTIVLMLSFLIAFSALAYNEDESFGYTDPVLSQWGLDNVTWTQQGNATATFRRAASGAVGDYWYCFGDQYVGTAHAFNLTTNTWAASTPPPAGATCNWPGITTDDALYIIGGYNPSYYNTFLRFTPTGGGPTGTWSQLAVYPQTACGIAGGWDGGDIIYGAGGGGSGGSLSNAYAYSISGDMWMPIASMPGPMKYCGGGFAGGKFYVVGGIDNATGVYEYSPGTDTWATVASIPVAVWFSTFSISADGDYVYSIGGGGGYGSWPAVDAVQIYDPVGGVWGMDTPLPVAYGTNASDIIPNDPTTGMDAGGYDGVANHAETYRGDGFEGMPSVPIELTAFNAEVVEGGVYLTWTTASEIDCYEWTVLRNGDAVATLPGYGTTVEPHSYSYMDEVGEGTYTYRLLETDIGGATTYSDLIEVTVGAAEVTEYAVSQNYPNPFNPSTSIAYEIPEYSLVNLSVYNINGELVAELVDGYRSAGRYDVTFSASGFTSGVYFYKLTAGDYSSMHKMTLMK</sequence>
<dbReference type="Proteomes" id="UP000319619">
    <property type="component" value="Unassembled WGS sequence"/>
</dbReference>
<evidence type="ECO:0000256" key="1">
    <source>
        <dbReference type="ARBA" id="ARBA00022441"/>
    </source>
</evidence>
<feature type="domain" description="Secretion system C-terminal sorting" evidence="4">
    <location>
        <begin position="437"/>
        <end position="511"/>
    </location>
</feature>
<organism evidence="5 6">
    <name type="scientific">candidate division LCP-89 bacterium B3_LCP</name>
    <dbReference type="NCBI Taxonomy" id="2012998"/>
    <lineage>
        <taxon>Bacteria</taxon>
        <taxon>Pseudomonadati</taxon>
        <taxon>Bacteria division LCP-89</taxon>
    </lineage>
</organism>
<evidence type="ECO:0000259" key="4">
    <source>
        <dbReference type="Pfam" id="PF18962"/>
    </source>
</evidence>
<dbReference type="InterPro" id="IPR011043">
    <property type="entry name" value="Gal_Oxase/kelch_b-propeller"/>
</dbReference>
<reference evidence="5 6" key="1">
    <citation type="submission" date="2017-06" db="EMBL/GenBank/DDBJ databases">
        <title>Novel microbial phyla capable of carbon fixation and sulfur reduction in deep-sea sediments.</title>
        <authorList>
            <person name="Huang J."/>
            <person name="Baker B."/>
            <person name="Wang Y."/>
        </authorList>
    </citation>
    <scope>NUCLEOTIDE SEQUENCE [LARGE SCALE GENOMIC DNA]</scope>
    <source>
        <strain evidence="5">B3_LCP</strain>
    </source>
</reference>
<evidence type="ECO:0000313" key="6">
    <source>
        <dbReference type="Proteomes" id="UP000319619"/>
    </source>
</evidence>
<dbReference type="PANTHER" id="PTHR24412:SF441">
    <property type="entry name" value="KELCH-LIKE PROTEIN 28"/>
    <property type="match status" value="1"/>
</dbReference>
<proteinExistence type="predicted"/>
<dbReference type="InterPro" id="IPR006652">
    <property type="entry name" value="Kelch_1"/>
</dbReference>
<dbReference type="SUPFAM" id="SSF50965">
    <property type="entry name" value="Galactose oxidase, central domain"/>
    <property type="match status" value="1"/>
</dbReference>
<keyword evidence="2" id="KW-0677">Repeat</keyword>
<name>A0A532V2X2_UNCL8</name>
<comment type="caution">
    <text evidence="5">The sequence shown here is derived from an EMBL/GenBank/DDBJ whole genome shotgun (WGS) entry which is preliminary data.</text>
</comment>
<dbReference type="InterPro" id="IPR026444">
    <property type="entry name" value="Secre_tail"/>
</dbReference>
<evidence type="ECO:0000313" key="5">
    <source>
        <dbReference type="EMBL" id="TKJ41571.1"/>
    </source>
</evidence>
<keyword evidence="1" id="KW-0880">Kelch repeat</keyword>
<evidence type="ECO:0000256" key="3">
    <source>
        <dbReference type="SAM" id="SignalP"/>
    </source>
</evidence>
<dbReference type="EMBL" id="NJBN01000002">
    <property type="protein sequence ID" value="TKJ41571.1"/>
    <property type="molecule type" value="Genomic_DNA"/>
</dbReference>
<dbReference type="SMART" id="SM00612">
    <property type="entry name" value="Kelch"/>
    <property type="match status" value="3"/>
</dbReference>
<dbReference type="SUPFAM" id="SSF117281">
    <property type="entry name" value="Kelch motif"/>
    <property type="match status" value="1"/>
</dbReference>
<protein>
    <recommendedName>
        <fullName evidence="4">Secretion system C-terminal sorting domain-containing protein</fullName>
    </recommendedName>
</protein>
<dbReference type="Gene3D" id="2.60.40.4070">
    <property type="match status" value="1"/>
</dbReference>
<dbReference type="AlphaFoldDB" id="A0A532V2X2"/>
<gene>
    <name evidence="5" type="ORF">CEE37_03120</name>
</gene>